<comment type="caution">
    <text evidence="4">The sequence shown here is derived from an EMBL/GenBank/DDBJ whole genome shotgun (WGS) entry which is preliminary data.</text>
</comment>
<evidence type="ECO:0000313" key="4">
    <source>
        <dbReference type="EMBL" id="KAJ7206837.1"/>
    </source>
</evidence>
<dbReference type="EMBL" id="JARJCW010000038">
    <property type="protein sequence ID" value="KAJ7206837.1"/>
    <property type="molecule type" value="Genomic_DNA"/>
</dbReference>
<evidence type="ECO:0000256" key="1">
    <source>
        <dbReference type="SAM" id="MobiDB-lite"/>
    </source>
</evidence>
<evidence type="ECO:0000256" key="2">
    <source>
        <dbReference type="SAM" id="SignalP"/>
    </source>
</evidence>
<feature type="compositionally biased region" description="Acidic residues" evidence="1">
    <location>
        <begin position="501"/>
        <end position="519"/>
    </location>
</feature>
<evidence type="ECO:0000313" key="5">
    <source>
        <dbReference type="Proteomes" id="UP001219525"/>
    </source>
</evidence>
<reference evidence="4" key="1">
    <citation type="submission" date="2023-03" db="EMBL/GenBank/DDBJ databases">
        <title>Massive genome expansion in bonnet fungi (Mycena s.s.) driven by repeated elements and novel gene families across ecological guilds.</title>
        <authorList>
            <consortium name="Lawrence Berkeley National Laboratory"/>
            <person name="Harder C.B."/>
            <person name="Miyauchi S."/>
            <person name="Viragh M."/>
            <person name="Kuo A."/>
            <person name="Thoen E."/>
            <person name="Andreopoulos B."/>
            <person name="Lu D."/>
            <person name="Skrede I."/>
            <person name="Drula E."/>
            <person name="Henrissat B."/>
            <person name="Morin E."/>
            <person name="Kohler A."/>
            <person name="Barry K."/>
            <person name="LaButti K."/>
            <person name="Morin E."/>
            <person name="Salamov A."/>
            <person name="Lipzen A."/>
            <person name="Mereny Z."/>
            <person name="Hegedus B."/>
            <person name="Baldrian P."/>
            <person name="Stursova M."/>
            <person name="Weitz H."/>
            <person name="Taylor A."/>
            <person name="Grigoriev I.V."/>
            <person name="Nagy L.G."/>
            <person name="Martin F."/>
            <person name="Kauserud H."/>
        </authorList>
    </citation>
    <scope>NUCLEOTIDE SEQUENCE</scope>
    <source>
        <strain evidence="4">9144</strain>
    </source>
</reference>
<dbReference type="Pfam" id="PF18717">
    <property type="entry name" value="CxC4"/>
    <property type="match status" value="1"/>
</dbReference>
<keyword evidence="5" id="KW-1185">Reference proteome</keyword>
<protein>
    <recommendedName>
        <fullName evidence="3">HMG domain-containing protein</fullName>
    </recommendedName>
</protein>
<feature type="region of interest" description="Disordered" evidence="1">
    <location>
        <begin position="22"/>
        <end position="94"/>
    </location>
</feature>
<feature type="region of interest" description="Disordered" evidence="1">
    <location>
        <begin position="488"/>
        <end position="530"/>
    </location>
</feature>
<organism evidence="4 5">
    <name type="scientific">Mycena pura</name>
    <dbReference type="NCBI Taxonomy" id="153505"/>
    <lineage>
        <taxon>Eukaryota</taxon>
        <taxon>Fungi</taxon>
        <taxon>Dikarya</taxon>
        <taxon>Basidiomycota</taxon>
        <taxon>Agaricomycotina</taxon>
        <taxon>Agaricomycetes</taxon>
        <taxon>Agaricomycetidae</taxon>
        <taxon>Agaricales</taxon>
        <taxon>Marasmiineae</taxon>
        <taxon>Mycenaceae</taxon>
        <taxon>Mycena</taxon>
    </lineage>
</organism>
<feature type="region of interest" description="Disordered" evidence="1">
    <location>
        <begin position="666"/>
        <end position="686"/>
    </location>
</feature>
<accession>A0AAD6Y8A0</accession>
<dbReference type="Proteomes" id="UP001219525">
    <property type="component" value="Unassembled WGS sequence"/>
</dbReference>
<feature type="signal peptide" evidence="2">
    <location>
        <begin position="1"/>
        <end position="24"/>
    </location>
</feature>
<feature type="domain" description="HMG" evidence="3">
    <location>
        <begin position="277"/>
        <end position="403"/>
    </location>
</feature>
<sequence>MGGGWTMGGGWILLLQFVTTPTRKRRSGDTGQKRKKKRKQTTVVEDDGVPEQTPSWDSAGADLDMGSEPGWNSPERPPQTLRDASQDLHGPGYSEYCENIQEDGGAFYQIGADLFVVNGWDPQKRISKRTTIGDSVVTVCQCPLSRPDGACVHQQFLTDYGEELFPLDAAFTNDGNQDTVLFSRQELQEDVSLNHFSSTSPNSRSLGGRVIVEYTGNDLGTGRWVCAKDSGNHRLVQIDPSATDQTVSDSSITVDYFESDPQLYERSPAMEDAPDLLRLTETSSCCCSEPRRLFNSSQPILRMECTVYGLYRAWATSIELQACSNSRCWHRLIGPDGREHGIFNYNNRKLFTHDLLDEYTAAYTSSETPFSAWVSVLSRRYKLHSGAHSFVTAEVFRGVWFAYVKLQYLDGSMMCPRCGPSPENTIWDGVTLAFNRKHLLPTLEPPTMMQPESVERTTTRYILNQQLLEDRKVRRLVRRVITGTPLTMESLKKGVPPGAQEEADAEVEDEEDDEDDEQAEATQRGSRSERAIARARSEMLERLDALPAATEGLKRICPSLGALFDDKFGVSTVAQSNVAPNVYRCFFIQISAEESVLQMTTKPALDALEAFITAPTHRNASILVEIPAVHELLSYEKGLGNAFPEITMDVCRWILNRGRAVLNSLVKGPQPPKMPDSSVEKPWQQV</sequence>
<proteinExistence type="predicted"/>
<keyword evidence="2" id="KW-0732">Signal</keyword>
<feature type="chain" id="PRO_5041898099" description="HMG domain-containing protein" evidence="2">
    <location>
        <begin position="25"/>
        <end position="686"/>
    </location>
</feature>
<dbReference type="InterPro" id="IPR040648">
    <property type="entry name" value="HMGXB3_CxC4"/>
</dbReference>
<gene>
    <name evidence="4" type="ORF">GGX14DRAFT_396767</name>
</gene>
<name>A0AAD6Y8A0_9AGAR</name>
<evidence type="ECO:0000259" key="3">
    <source>
        <dbReference type="Pfam" id="PF18717"/>
    </source>
</evidence>
<dbReference type="AlphaFoldDB" id="A0AAD6Y8A0"/>